<dbReference type="Proteomes" id="UP000676336">
    <property type="component" value="Unassembled WGS sequence"/>
</dbReference>
<evidence type="ECO:0000313" key="2">
    <source>
        <dbReference type="Proteomes" id="UP000676336"/>
    </source>
</evidence>
<protein>
    <submittedName>
        <fullName evidence="1">Uncharacterized protein</fullName>
    </submittedName>
</protein>
<proteinExistence type="predicted"/>
<dbReference type="AlphaFoldDB" id="A0A8S3GR84"/>
<evidence type="ECO:0000313" key="1">
    <source>
        <dbReference type="EMBL" id="CAF5169474.1"/>
    </source>
</evidence>
<accession>A0A8S3GR84</accession>
<feature type="non-terminal residue" evidence="1">
    <location>
        <position position="1"/>
    </location>
</feature>
<organism evidence="1 2">
    <name type="scientific">Rotaria magnacalcarata</name>
    <dbReference type="NCBI Taxonomy" id="392030"/>
    <lineage>
        <taxon>Eukaryota</taxon>
        <taxon>Metazoa</taxon>
        <taxon>Spiralia</taxon>
        <taxon>Gnathifera</taxon>
        <taxon>Rotifera</taxon>
        <taxon>Eurotatoria</taxon>
        <taxon>Bdelloidea</taxon>
        <taxon>Philodinida</taxon>
        <taxon>Philodinidae</taxon>
        <taxon>Rotaria</taxon>
    </lineage>
</organism>
<comment type="caution">
    <text evidence="1">The sequence shown here is derived from an EMBL/GenBank/DDBJ whole genome shotgun (WGS) entry which is preliminary data.</text>
</comment>
<reference evidence="1" key="1">
    <citation type="submission" date="2021-02" db="EMBL/GenBank/DDBJ databases">
        <authorList>
            <person name="Nowell W R."/>
        </authorList>
    </citation>
    <scope>NUCLEOTIDE SEQUENCE</scope>
</reference>
<dbReference type="EMBL" id="CAJOBI010308958">
    <property type="protein sequence ID" value="CAF5169474.1"/>
    <property type="molecule type" value="Genomic_DNA"/>
</dbReference>
<gene>
    <name evidence="1" type="ORF">SMN809_LOCUS65365</name>
</gene>
<sequence>THGYKQAVDLFSELIRHVISWQVVYEQMRNNILRTLSPEDIGELVPIMKSTLRIS</sequence>
<name>A0A8S3GR84_9BILA</name>